<evidence type="ECO:0000259" key="1">
    <source>
        <dbReference type="PROSITE" id="PS51704"/>
    </source>
</evidence>
<keyword evidence="3" id="KW-1185">Reference proteome</keyword>
<evidence type="ECO:0000313" key="3">
    <source>
        <dbReference type="Proteomes" id="UP000298313"/>
    </source>
</evidence>
<dbReference type="PANTHER" id="PTHR43805">
    <property type="entry name" value="GLYCEROPHOSPHORYL DIESTER PHOSPHODIESTERASE"/>
    <property type="match status" value="1"/>
</dbReference>
<dbReference type="OrthoDB" id="5241788at2"/>
<feature type="domain" description="GP-PDE" evidence="1">
    <location>
        <begin position="15"/>
        <end position="250"/>
    </location>
</feature>
<proteinExistence type="predicted"/>
<gene>
    <name evidence="2" type="ORF">E3T48_14950</name>
</gene>
<organism evidence="2 3">
    <name type="scientific">Cryobacterium fucosi</name>
    <dbReference type="NCBI Taxonomy" id="1259157"/>
    <lineage>
        <taxon>Bacteria</taxon>
        <taxon>Bacillati</taxon>
        <taxon>Actinomycetota</taxon>
        <taxon>Actinomycetes</taxon>
        <taxon>Micrococcales</taxon>
        <taxon>Microbacteriaceae</taxon>
        <taxon>Cryobacterium</taxon>
    </lineage>
</organism>
<dbReference type="InterPro" id="IPR017946">
    <property type="entry name" value="PLC-like_Pdiesterase_TIM-brl"/>
</dbReference>
<accession>A0A4R9B0E3</accession>
<dbReference type="SUPFAM" id="SSF51695">
    <property type="entry name" value="PLC-like phosphodiesterases"/>
    <property type="match status" value="1"/>
</dbReference>
<dbReference type="Pfam" id="PF03009">
    <property type="entry name" value="GDPD"/>
    <property type="match status" value="1"/>
</dbReference>
<dbReference type="PANTHER" id="PTHR43805:SF1">
    <property type="entry name" value="GP-PDE DOMAIN-CONTAINING PROTEIN"/>
    <property type="match status" value="1"/>
</dbReference>
<dbReference type="EMBL" id="SOHH01000104">
    <property type="protein sequence ID" value="TFD73026.1"/>
    <property type="molecule type" value="Genomic_DNA"/>
</dbReference>
<evidence type="ECO:0000313" key="2">
    <source>
        <dbReference type="EMBL" id="TFD73026.1"/>
    </source>
</evidence>
<name>A0A4R9B0E3_9MICO</name>
<sequence length="254" mass="26792">MPGGGSSRFLDGSAPRVFAHRGLALNAPENTLPAFRHALLAGATHLETDVRASDDGVAVLSHDAEFAVPGARIRVNRLTLAELHRINLGQGQSFASLGEALDAFPDARFNLDVKSEDAIEATVAAVRAANATDRVLITSFSEARRARTVRSLPGVATSASSALVGRAFLAAEFGFGGQVRRAVSGLSAIQVPETVRSLRILTPRFVRAMHTVGVEVHVWTVNDPAAMRRLLEAGVDGLITDRCDLAVGVIAGRS</sequence>
<dbReference type="GO" id="GO:0008081">
    <property type="term" value="F:phosphoric diester hydrolase activity"/>
    <property type="evidence" value="ECO:0007669"/>
    <property type="project" value="InterPro"/>
</dbReference>
<dbReference type="Proteomes" id="UP000298313">
    <property type="component" value="Unassembled WGS sequence"/>
</dbReference>
<protein>
    <submittedName>
        <fullName evidence="2">Glycerophosphodiester phosphodiesterase</fullName>
    </submittedName>
</protein>
<comment type="caution">
    <text evidence="2">The sequence shown here is derived from an EMBL/GenBank/DDBJ whole genome shotgun (WGS) entry which is preliminary data.</text>
</comment>
<dbReference type="PROSITE" id="PS51704">
    <property type="entry name" value="GP_PDE"/>
    <property type="match status" value="1"/>
</dbReference>
<reference evidence="2 3" key="1">
    <citation type="submission" date="2019-03" db="EMBL/GenBank/DDBJ databases">
        <title>Genomics of glacier-inhabiting Cryobacterium strains.</title>
        <authorList>
            <person name="Liu Q."/>
            <person name="Xin Y.-H."/>
        </authorList>
    </citation>
    <scope>NUCLEOTIDE SEQUENCE [LARGE SCALE GENOMIC DNA]</scope>
    <source>
        <strain evidence="2 3">Hh4</strain>
    </source>
</reference>
<dbReference type="GO" id="GO:0006629">
    <property type="term" value="P:lipid metabolic process"/>
    <property type="evidence" value="ECO:0007669"/>
    <property type="project" value="InterPro"/>
</dbReference>
<dbReference type="AlphaFoldDB" id="A0A4R9B0E3"/>
<dbReference type="InterPro" id="IPR030395">
    <property type="entry name" value="GP_PDE_dom"/>
</dbReference>
<dbReference type="Gene3D" id="3.20.20.190">
    <property type="entry name" value="Phosphatidylinositol (PI) phosphodiesterase"/>
    <property type="match status" value="1"/>
</dbReference>